<organism evidence="2 3">
    <name type="scientific">Gonapodya prolifera (strain JEL478)</name>
    <name type="common">Monoblepharis prolifera</name>
    <dbReference type="NCBI Taxonomy" id="1344416"/>
    <lineage>
        <taxon>Eukaryota</taxon>
        <taxon>Fungi</taxon>
        <taxon>Fungi incertae sedis</taxon>
        <taxon>Chytridiomycota</taxon>
        <taxon>Chytridiomycota incertae sedis</taxon>
        <taxon>Monoblepharidomycetes</taxon>
        <taxon>Monoblepharidales</taxon>
        <taxon>Gonapodyaceae</taxon>
        <taxon>Gonapodya</taxon>
    </lineage>
</organism>
<feature type="coiled-coil region" evidence="1">
    <location>
        <begin position="17"/>
        <end position="48"/>
    </location>
</feature>
<evidence type="ECO:0000313" key="2">
    <source>
        <dbReference type="EMBL" id="KXS18609.1"/>
    </source>
</evidence>
<dbReference type="STRING" id="1344416.A0A139APD3"/>
<dbReference type="EMBL" id="KQ965741">
    <property type="protein sequence ID" value="KXS18609.1"/>
    <property type="molecule type" value="Genomic_DNA"/>
</dbReference>
<keyword evidence="1" id="KW-0175">Coiled coil</keyword>
<dbReference type="Proteomes" id="UP000070544">
    <property type="component" value="Unassembled WGS sequence"/>
</dbReference>
<evidence type="ECO:0000256" key="1">
    <source>
        <dbReference type="SAM" id="Coils"/>
    </source>
</evidence>
<dbReference type="OMA" id="KILWEVT"/>
<dbReference type="InterPro" id="IPR005024">
    <property type="entry name" value="Snf7_fam"/>
</dbReference>
<dbReference type="Pfam" id="PF03357">
    <property type="entry name" value="Snf7"/>
    <property type="match status" value="1"/>
</dbReference>
<name>A0A139APD3_GONPJ</name>
<accession>A0A139APD3</accession>
<protein>
    <recommendedName>
        <fullName evidence="4">Snf7-domain-containing protein</fullName>
    </recommendedName>
</protein>
<keyword evidence="3" id="KW-1185">Reference proteome</keyword>
<dbReference type="OrthoDB" id="2329734at2759"/>
<dbReference type="PANTHER" id="PTHR10476">
    <property type="entry name" value="CHARGED MULTIVESICULAR BODY PROTEIN"/>
    <property type="match status" value="1"/>
</dbReference>
<reference evidence="2 3" key="1">
    <citation type="journal article" date="2015" name="Genome Biol. Evol.">
        <title>Phylogenomic analyses indicate that early fungi evolved digesting cell walls of algal ancestors of land plants.</title>
        <authorList>
            <person name="Chang Y."/>
            <person name="Wang S."/>
            <person name="Sekimoto S."/>
            <person name="Aerts A.L."/>
            <person name="Choi C."/>
            <person name="Clum A."/>
            <person name="LaButti K.M."/>
            <person name="Lindquist E.A."/>
            <person name="Yee Ngan C."/>
            <person name="Ohm R.A."/>
            <person name="Salamov A.A."/>
            <person name="Grigoriev I.V."/>
            <person name="Spatafora J.W."/>
            <person name="Berbee M.L."/>
        </authorList>
    </citation>
    <scope>NUCLEOTIDE SEQUENCE [LARGE SCALE GENOMIC DNA]</scope>
    <source>
        <strain evidence="2 3">JEL478</strain>
    </source>
</reference>
<dbReference type="GO" id="GO:0007034">
    <property type="term" value="P:vacuolar transport"/>
    <property type="evidence" value="ECO:0007669"/>
    <property type="project" value="InterPro"/>
</dbReference>
<proteinExistence type="predicted"/>
<dbReference type="AlphaFoldDB" id="A0A139APD3"/>
<evidence type="ECO:0000313" key="3">
    <source>
        <dbReference type="Proteomes" id="UP000070544"/>
    </source>
</evidence>
<gene>
    <name evidence="2" type="ORF">M427DRAFT_67645</name>
</gene>
<dbReference type="Gene3D" id="6.10.140.1230">
    <property type="match status" value="1"/>
</dbReference>
<evidence type="ECO:0008006" key="4">
    <source>
        <dbReference type="Google" id="ProtNLM"/>
    </source>
</evidence>
<sequence>MSGSQFNLSEVLFGAFVKKWRSDIKSQQRELERQARAIEREEGKSKREIQKAVKRGDKVSARMLAREIHHGRRTRDRLGTAGAQLNSIGYQLNEMLAQTKLAGALQKSSQLMHAVNKVINLPEISHQMRELQRELVRAGVTDELMSETLDTAIDGADGEELEEEADMEVDRVLWEVTNGLLGQALPTPSASVAAPQEVAQPARVKTNSSLLEAL</sequence>